<feature type="region of interest" description="Disordered" evidence="1">
    <location>
        <begin position="137"/>
        <end position="168"/>
    </location>
</feature>
<reference evidence="2" key="1">
    <citation type="journal article" date="2020" name="Stud. Mycol.">
        <title>101 Dothideomycetes genomes: a test case for predicting lifestyles and emergence of pathogens.</title>
        <authorList>
            <person name="Haridas S."/>
            <person name="Albert R."/>
            <person name="Binder M."/>
            <person name="Bloem J."/>
            <person name="Labutti K."/>
            <person name="Salamov A."/>
            <person name="Andreopoulos B."/>
            <person name="Baker S."/>
            <person name="Barry K."/>
            <person name="Bills G."/>
            <person name="Bluhm B."/>
            <person name="Cannon C."/>
            <person name="Castanera R."/>
            <person name="Culley D."/>
            <person name="Daum C."/>
            <person name="Ezra D."/>
            <person name="Gonzalez J."/>
            <person name="Henrissat B."/>
            <person name="Kuo A."/>
            <person name="Liang C."/>
            <person name="Lipzen A."/>
            <person name="Lutzoni F."/>
            <person name="Magnuson J."/>
            <person name="Mondo S."/>
            <person name="Nolan M."/>
            <person name="Ohm R."/>
            <person name="Pangilinan J."/>
            <person name="Park H.-J."/>
            <person name="Ramirez L."/>
            <person name="Alfaro M."/>
            <person name="Sun H."/>
            <person name="Tritt A."/>
            <person name="Yoshinaga Y."/>
            <person name="Zwiers L.-H."/>
            <person name="Turgeon B."/>
            <person name="Goodwin S."/>
            <person name="Spatafora J."/>
            <person name="Crous P."/>
            <person name="Grigoriev I."/>
        </authorList>
    </citation>
    <scope>NUCLEOTIDE SEQUENCE</scope>
    <source>
        <strain evidence="2">CBS 122681</strain>
    </source>
</reference>
<gene>
    <name evidence="2" type="ORF">K491DRAFT_291566</name>
</gene>
<dbReference type="Proteomes" id="UP000799324">
    <property type="component" value="Unassembled WGS sequence"/>
</dbReference>
<keyword evidence="3" id="KW-1185">Reference proteome</keyword>
<protein>
    <submittedName>
        <fullName evidence="2">Uncharacterized protein</fullName>
    </submittedName>
</protein>
<evidence type="ECO:0000313" key="2">
    <source>
        <dbReference type="EMBL" id="KAF2647730.1"/>
    </source>
</evidence>
<dbReference type="EMBL" id="MU004588">
    <property type="protein sequence ID" value="KAF2647730.1"/>
    <property type="molecule type" value="Genomic_DNA"/>
</dbReference>
<evidence type="ECO:0000256" key="1">
    <source>
        <dbReference type="SAM" id="MobiDB-lite"/>
    </source>
</evidence>
<accession>A0A6A6SJH4</accession>
<evidence type="ECO:0000313" key="3">
    <source>
        <dbReference type="Proteomes" id="UP000799324"/>
    </source>
</evidence>
<organism evidence="2 3">
    <name type="scientific">Lophiostoma macrostomum CBS 122681</name>
    <dbReference type="NCBI Taxonomy" id="1314788"/>
    <lineage>
        <taxon>Eukaryota</taxon>
        <taxon>Fungi</taxon>
        <taxon>Dikarya</taxon>
        <taxon>Ascomycota</taxon>
        <taxon>Pezizomycotina</taxon>
        <taxon>Dothideomycetes</taxon>
        <taxon>Pleosporomycetidae</taxon>
        <taxon>Pleosporales</taxon>
        <taxon>Lophiostomataceae</taxon>
        <taxon>Lophiostoma</taxon>
    </lineage>
</organism>
<dbReference type="AlphaFoldDB" id="A0A6A6SJH4"/>
<sequence length="183" mass="20434">MHPASDTCWSHHMRDYNNILYLEVTRSRRNRKPCTGEVSMHGAGVGKVRNPGSRYVHLAARILGAALRASPRATLCTPNDLIEVSHAYLYTQRTYDAQVASNTGHPKLNTSSMHCVAHLTDLQRMRRHGLSVRALHDQRSQLKHPPGLTGSKAPDSDPTIEFEGRRMVSPTILETRSLRLGAH</sequence>
<proteinExistence type="predicted"/>
<name>A0A6A6SJH4_9PLEO</name>